<proteinExistence type="inferred from homology"/>
<evidence type="ECO:0000256" key="1">
    <source>
        <dbReference type="ARBA" id="ARBA00006484"/>
    </source>
</evidence>
<dbReference type="PRINTS" id="PR00080">
    <property type="entry name" value="SDRFAMILY"/>
</dbReference>
<dbReference type="InterPro" id="IPR036291">
    <property type="entry name" value="NAD(P)-bd_dom_sf"/>
</dbReference>
<protein>
    <recommendedName>
        <fullName evidence="4">Ketoreductase domain-containing protein</fullName>
    </recommendedName>
</protein>
<dbReference type="NCBIfam" id="NF009466">
    <property type="entry name" value="PRK12826.1-2"/>
    <property type="match status" value="1"/>
</dbReference>
<dbReference type="AlphaFoldDB" id="G8LXJ3"/>
<feature type="domain" description="Ketoreductase" evidence="4">
    <location>
        <begin position="8"/>
        <end position="188"/>
    </location>
</feature>
<dbReference type="PRINTS" id="PR00081">
    <property type="entry name" value="GDHRDH"/>
</dbReference>
<dbReference type="GO" id="GO:0016491">
    <property type="term" value="F:oxidoreductase activity"/>
    <property type="evidence" value="ECO:0007669"/>
    <property type="project" value="UniProtKB-KW"/>
</dbReference>
<dbReference type="Gene3D" id="3.40.50.720">
    <property type="entry name" value="NAD(P)-binding Rossmann-like Domain"/>
    <property type="match status" value="1"/>
</dbReference>
<dbReference type="EMBL" id="CP003065">
    <property type="protein sequence ID" value="AEV67704.1"/>
    <property type="molecule type" value="Genomic_DNA"/>
</dbReference>
<evidence type="ECO:0000313" key="5">
    <source>
        <dbReference type="EMBL" id="AEV67704.1"/>
    </source>
</evidence>
<dbReference type="Proteomes" id="UP000005435">
    <property type="component" value="Chromosome"/>
</dbReference>
<dbReference type="GO" id="GO:0032787">
    <property type="term" value="P:monocarboxylic acid metabolic process"/>
    <property type="evidence" value="ECO:0007669"/>
    <property type="project" value="UniProtKB-ARBA"/>
</dbReference>
<dbReference type="RefSeq" id="WP_014254322.1">
    <property type="nucleotide sequence ID" value="NC_016627.1"/>
</dbReference>
<dbReference type="PANTHER" id="PTHR42879">
    <property type="entry name" value="3-OXOACYL-(ACYL-CARRIER-PROTEIN) REDUCTASE"/>
    <property type="match status" value="1"/>
</dbReference>
<evidence type="ECO:0000259" key="4">
    <source>
        <dbReference type="SMART" id="SM00822"/>
    </source>
</evidence>
<gene>
    <name evidence="5" type="ordered locus">Clocl_1027</name>
</gene>
<dbReference type="InterPro" id="IPR020904">
    <property type="entry name" value="Sc_DH/Rdtase_CS"/>
</dbReference>
<name>G8LXJ3_ACECE</name>
<sequence>MEKNLENQVALVTGGGTGIGRGICIDLAQKGAKVIVTGRRMSLLQETQSIIEKSGGYAECLELDVSKKEDVNQVIDKIYDKYGRIDILVSNAGNLSNPAFIYNMKDEDWDSVLKTHLYGTFYCTKAVSKKMKLNKYGRIVIISSVAAIHGFNGAVNYAASKAALEGMTMTLAKELGVDGITVNCIQPGIIQTPMADGFIAAMGETFIKDTPVKRIGEPKDVACAVSFYCSPEAGFITGTILKVDGGYMLQSSMDQFVNSICNSNIEE</sequence>
<dbReference type="FunFam" id="3.40.50.720:FF:000173">
    <property type="entry name" value="3-oxoacyl-[acyl-carrier protein] reductase"/>
    <property type="match status" value="1"/>
</dbReference>
<dbReference type="HOGENOM" id="CLU_010194_1_3_9"/>
<evidence type="ECO:0000256" key="3">
    <source>
        <dbReference type="ARBA" id="ARBA00023221"/>
    </source>
</evidence>
<dbReference type="PROSITE" id="PS00061">
    <property type="entry name" value="ADH_SHORT"/>
    <property type="match status" value="1"/>
</dbReference>
<dbReference type="SUPFAM" id="SSF51735">
    <property type="entry name" value="NAD(P)-binding Rossmann-fold domains"/>
    <property type="match status" value="1"/>
</dbReference>
<dbReference type="GO" id="GO:0008202">
    <property type="term" value="P:steroid metabolic process"/>
    <property type="evidence" value="ECO:0007669"/>
    <property type="project" value="UniProtKB-KW"/>
</dbReference>
<reference evidence="5 6" key="2">
    <citation type="journal article" date="2012" name="Stand. Genomic Sci.">
        <title>Complete Genome Sequence of Clostridium clariflavum DSM 19732.</title>
        <authorList>
            <person name="Izquierdo J.A."/>
            <person name="Goodwin L."/>
            <person name="Davenport K.W."/>
            <person name="Teshima H."/>
            <person name="Bruce D."/>
            <person name="Detter C."/>
            <person name="Tapia R."/>
            <person name="Han S."/>
            <person name="Land M."/>
            <person name="Hauser L."/>
            <person name="Jeffries C.D."/>
            <person name="Han J."/>
            <person name="Pitluck S."/>
            <person name="Nolan M."/>
            <person name="Chen A."/>
            <person name="Huntemann M."/>
            <person name="Mavromatis K."/>
            <person name="Mikhailova N."/>
            <person name="Liolios K."/>
            <person name="Woyke T."/>
            <person name="Lynd L.R."/>
        </authorList>
    </citation>
    <scope>NUCLEOTIDE SEQUENCE [LARGE SCALE GENOMIC DNA]</scope>
    <source>
        <strain evidence="6">DSM 19732 / NBRC 101661 / EBR45</strain>
    </source>
</reference>
<dbReference type="InterPro" id="IPR057326">
    <property type="entry name" value="KR_dom"/>
</dbReference>
<dbReference type="KEGG" id="ccl:Clocl_1027"/>
<keyword evidence="3" id="KW-0443">Lipid metabolism</keyword>
<dbReference type="NCBIfam" id="NF005559">
    <property type="entry name" value="PRK07231.1"/>
    <property type="match status" value="1"/>
</dbReference>
<keyword evidence="3" id="KW-0753">Steroid metabolism</keyword>
<evidence type="ECO:0000313" key="6">
    <source>
        <dbReference type="Proteomes" id="UP000005435"/>
    </source>
</evidence>
<reference evidence="6" key="1">
    <citation type="submission" date="2011-12" db="EMBL/GenBank/DDBJ databases">
        <title>Complete sequence of Clostridium clariflavum DSM 19732.</title>
        <authorList>
            <consortium name="US DOE Joint Genome Institute"/>
            <person name="Lucas S."/>
            <person name="Han J."/>
            <person name="Lapidus A."/>
            <person name="Cheng J.-F."/>
            <person name="Goodwin L."/>
            <person name="Pitluck S."/>
            <person name="Peters L."/>
            <person name="Teshima H."/>
            <person name="Detter J.C."/>
            <person name="Han C."/>
            <person name="Tapia R."/>
            <person name="Land M."/>
            <person name="Hauser L."/>
            <person name="Kyrpides N."/>
            <person name="Ivanova N."/>
            <person name="Pagani I."/>
            <person name="Kitzmiller T."/>
            <person name="Lynd L."/>
            <person name="Izquierdo J."/>
            <person name="Woyke T."/>
        </authorList>
    </citation>
    <scope>NUCLEOTIDE SEQUENCE [LARGE SCALE GENOMIC DNA]</scope>
    <source>
        <strain evidence="6">DSM 19732 / NBRC 101661 / EBR45</strain>
    </source>
</reference>
<comment type="similarity">
    <text evidence="1">Belongs to the short-chain dehydrogenases/reductases (SDR) family.</text>
</comment>
<evidence type="ECO:0000256" key="2">
    <source>
        <dbReference type="ARBA" id="ARBA00023002"/>
    </source>
</evidence>
<dbReference type="OrthoDB" id="9803333at2"/>
<dbReference type="PANTHER" id="PTHR42879:SF2">
    <property type="entry name" value="3-OXOACYL-[ACYL-CARRIER-PROTEIN] REDUCTASE FABG"/>
    <property type="match status" value="1"/>
</dbReference>
<dbReference type="eggNOG" id="COG1028">
    <property type="taxonomic scope" value="Bacteria"/>
</dbReference>
<organism evidence="5 6">
    <name type="scientific">Acetivibrio clariflavus (strain DSM 19732 / NBRC 101661 / EBR45)</name>
    <name type="common">Clostridium clariflavum</name>
    <dbReference type="NCBI Taxonomy" id="720554"/>
    <lineage>
        <taxon>Bacteria</taxon>
        <taxon>Bacillati</taxon>
        <taxon>Bacillota</taxon>
        <taxon>Clostridia</taxon>
        <taxon>Eubacteriales</taxon>
        <taxon>Oscillospiraceae</taxon>
        <taxon>Acetivibrio</taxon>
    </lineage>
</organism>
<dbReference type="STRING" id="720554.Clocl_1027"/>
<dbReference type="InterPro" id="IPR050259">
    <property type="entry name" value="SDR"/>
</dbReference>
<dbReference type="InterPro" id="IPR002347">
    <property type="entry name" value="SDR_fam"/>
</dbReference>
<dbReference type="SMART" id="SM00822">
    <property type="entry name" value="PKS_KR"/>
    <property type="match status" value="1"/>
</dbReference>
<keyword evidence="6" id="KW-1185">Reference proteome</keyword>
<accession>G8LXJ3</accession>
<dbReference type="Pfam" id="PF13561">
    <property type="entry name" value="adh_short_C2"/>
    <property type="match status" value="1"/>
</dbReference>
<keyword evidence="2" id="KW-0560">Oxidoreductase</keyword>